<reference evidence="4 5" key="1">
    <citation type="submission" date="2018-06" db="EMBL/GenBank/DDBJ databases">
        <title>Genomic Encyclopedia of Type Strains, Phase IV (KMG-V): Genome sequencing to study the core and pangenomes of soil and plant-associated prokaryotes.</title>
        <authorList>
            <person name="Whitman W."/>
        </authorList>
    </citation>
    <scope>NUCLEOTIDE SEQUENCE [LARGE SCALE GENOMIC DNA]</scope>
    <source>
        <strain evidence="4 5">SRCL-318</strain>
    </source>
</reference>
<evidence type="ECO:0000313" key="5">
    <source>
        <dbReference type="Proteomes" id="UP000247772"/>
    </source>
</evidence>
<dbReference type="PANTHER" id="PTHR43364:SF18">
    <property type="entry name" value="OXIDOREDUCTASE"/>
    <property type="match status" value="1"/>
</dbReference>
<accession>A0A2V4TY57</accession>
<evidence type="ECO:0000259" key="3">
    <source>
        <dbReference type="Pfam" id="PF00248"/>
    </source>
</evidence>
<dbReference type="RefSeq" id="WP_110855068.1">
    <property type="nucleotide sequence ID" value="NZ_QJSQ01000008.1"/>
</dbReference>
<dbReference type="InterPro" id="IPR020471">
    <property type="entry name" value="AKR"/>
</dbReference>
<dbReference type="PANTHER" id="PTHR43364">
    <property type="entry name" value="NADH-SPECIFIC METHYLGLYOXAL REDUCTASE-RELATED"/>
    <property type="match status" value="1"/>
</dbReference>
<dbReference type="Proteomes" id="UP000247772">
    <property type="component" value="Unassembled WGS sequence"/>
</dbReference>
<sequence length="359" mass="39086">MQYATLGNTGALVSRLCLGTMTFGAEVSAAQPIGGVDREQVDRILGRAMDAGINFLDTADVYGSGASETVLGEVMGSRRDHWVIATKFNGRMGSGVNDVGQSRLHLHRALDASLRRLRTDYVDLYQVHNFDPITPLEETLRALDDVVRAGKVRYIGCSNYAAWQLLKALGISERNGFSRFATVQSFYSLVGRDVERELLPAIESERVGLLCWSPLAGGLLSGHVDRQSAPAPGTRRAHVAFPPVNEDRVFGAVAVLREIALQRATTVPSIAVAWLLSRPGVCSVICGLSKEAHLDSHLAAIDLELDDEELDRLSRATQAPASYPGWIQTYRASGRTPEGFPQCRPSWGPGETPLEPWPH</sequence>
<dbReference type="OrthoDB" id="5488419at2"/>
<protein>
    <submittedName>
        <fullName evidence="4">Aryl-alcohol dehydrogenase-like predicted oxidoreductase</fullName>
    </submittedName>
</protein>
<dbReference type="FunFam" id="3.20.20.100:FF:000004">
    <property type="entry name" value="Oxidoreductase, aldo/keto reductase"/>
    <property type="match status" value="1"/>
</dbReference>
<name>A0A2V4TY57_9BURK</name>
<comment type="caution">
    <text evidence="4">The sequence shown here is derived from an EMBL/GenBank/DDBJ whole genome shotgun (WGS) entry which is preliminary data.</text>
</comment>
<keyword evidence="1" id="KW-0560">Oxidoreductase</keyword>
<dbReference type="GO" id="GO:0016491">
    <property type="term" value="F:oxidoreductase activity"/>
    <property type="evidence" value="ECO:0007669"/>
    <property type="project" value="UniProtKB-KW"/>
</dbReference>
<dbReference type="InterPro" id="IPR023210">
    <property type="entry name" value="NADP_OxRdtase_dom"/>
</dbReference>
<dbReference type="PRINTS" id="PR00069">
    <property type="entry name" value="ALDKETRDTASE"/>
</dbReference>
<dbReference type="Pfam" id="PF00248">
    <property type="entry name" value="Aldo_ket_red"/>
    <property type="match status" value="1"/>
</dbReference>
<feature type="region of interest" description="Disordered" evidence="2">
    <location>
        <begin position="336"/>
        <end position="359"/>
    </location>
</feature>
<dbReference type="GO" id="GO:0005829">
    <property type="term" value="C:cytosol"/>
    <property type="evidence" value="ECO:0007669"/>
    <property type="project" value="TreeGrafter"/>
</dbReference>
<dbReference type="EMBL" id="QJSQ01000008">
    <property type="protein sequence ID" value="PYE23113.1"/>
    <property type="molecule type" value="Genomic_DNA"/>
</dbReference>
<dbReference type="CDD" id="cd19091">
    <property type="entry name" value="AKR_PsAKR"/>
    <property type="match status" value="1"/>
</dbReference>
<dbReference type="Gene3D" id="3.20.20.100">
    <property type="entry name" value="NADP-dependent oxidoreductase domain"/>
    <property type="match status" value="1"/>
</dbReference>
<evidence type="ECO:0000256" key="2">
    <source>
        <dbReference type="SAM" id="MobiDB-lite"/>
    </source>
</evidence>
<dbReference type="AlphaFoldDB" id="A0A2V4TY57"/>
<evidence type="ECO:0000256" key="1">
    <source>
        <dbReference type="ARBA" id="ARBA00023002"/>
    </source>
</evidence>
<proteinExistence type="predicted"/>
<organism evidence="4 5">
    <name type="scientific">Paraburkholderia silvatlantica</name>
    <dbReference type="NCBI Taxonomy" id="321895"/>
    <lineage>
        <taxon>Bacteria</taxon>
        <taxon>Pseudomonadati</taxon>
        <taxon>Pseudomonadota</taxon>
        <taxon>Betaproteobacteria</taxon>
        <taxon>Burkholderiales</taxon>
        <taxon>Burkholderiaceae</taxon>
        <taxon>Paraburkholderia</taxon>
    </lineage>
</organism>
<feature type="domain" description="NADP-dependent oxidoreductase" evidence="3">
    <location>
        <begin position="15"/>
        <end position="315"/>
    </location>
</feature>
<dbReference type="InterPro" id="IPR050523">
    <property type="entry name" value="AKR_Detox_Biosynth"/>
</dbReference>
<dbReference type="InterPro" id="IPR036812">
    <property type="entry name" value="NAD(P)_OxRdtase_dom_sf"/>
</dbReference>
<evidence type="ECO:0000313" key="4">
    <source>
        <dbReference type="EMBL" id="PYE23113.1"/>
    </source>
</evidence>
<gene>
    <name evidence="4" type="ORF">C7410_1088</name>
</gene>
<dbReference type="SUPFAM" id="SSF51430">
    <property type="entry name" value="NAD(P)-linked oxidoreductase"/>
    <property type="match status" value="1"/>
</dbReference>